<dbReference type="Proteomes" id="UP001221757">
    <property type="component" value="Unassembled WGS sequence"/>
</dbReference>
<organism evidence="2 3">
    <name type="scientific">Mycena rosella</name>
    <name type="common">Pink bonnet</name>
    <name type="synonym">Agaricus rosellus</name>
    <dbReference type="NCBI Taxonomy" id="1033263"/>
    <lineage>
        <taxon>Eukaryota</taxon>
        <taxon>Fungi</taxon>
        <taxon>Dikarya</taxon>
        <taxon>Basidiomycota</taxon>
        <taxon>Agaricomycotina</taxon>
        <taxon>Agaricomycetes</taxon>
        <taxon>Agaricomycetidae</taxon>
        <taxon>Agaricales</taxon>
        <taxon>Marasmiineae</taxon>
        <taxon>Mycenaceae</taxon>
        <taxon>Mycena</taxon>
    </lineage>
</organism>
<proteinExistence type="predicted"/>
<comment type="caution">
    <text evidence="2">The sequence shown here is derived from an EMBL/GenBank/DDBJ whole genome shotgun (WGS) entry which is preliminary data.</text>
</comment>
<keyword evidence="1" id="KW-0812">Transmembrane</keyword>
<name>A0AAD7DYU0_MYCRO</name>
<keyword evidence="1" id="KW-1133">Transmembrane helix</keyword>
<sequence length="165" mass="18669">MCDNLISQFQSSILLGALSLIPNDALRYTLLVIAVCLALFYVYHLERPSTQLSCLEDVLSLAQEGMQLSRVQRLASRIRTRLLETESFTWKEYRLCSRNISDCTKNVKQIRTAIQLIVEAEHQRKYTEDINEIEVILTSSACSPRTCSFIGAMPTTKPAGTKPPR</sequence>
<dbReference type="EMBL" id="JARKIE010000018">
    <property type="protein sequence ID" value="KAJ7701152.1"/>
    <property type="molecule type" value="Genomic_DNA"/>
</dbReference>
<accession>A0AAD7DYU0</accession>
<reference evidence="2" key="1">
    <citation type="submission" date="2023-03" db="EMBL/GenBank/DDBJ databases">
        <title>Massive genome expansion in bonnet fungi (Mycena s.s.) driven by repeated elements and novel gene families across ecological guilds.</title>
        <authorList>
            <consortium name="Lawrence Berkeley National Laboratory"/>
            <person name="Harder C.B."/>
            <person name="Miyauchi S."/>
            <person name="Viragh M."/>
            <person name="Kuo A."/>
            <person name="Thoen E."/>
            <person name="Andreopoulos B."/>
            <person name="Lu D."/>
            <person name="Skrede I."/>
            <person name="Drula E."/>
            <person name="Henrissat B."/>
            <person name="Morin E."/>
            <person name="Kohler A."/>
            <person name="Barry K."/>
            <person name="LaButti K."/>
            <person name="Morin E."/>
            <person name="Salamov A."/>
            <person name="Lipzen A."/>
            <person name="Mereny Z."/>
            <person name="Hegedus B."/>
            <person name="Baldrian P."/>
            <person name="Stursova M."/>
            <person name="Weitz H."/>
            <person name="Taylor A."/>
            <person name="Grigoriev I.V."/>
            <person name="Nagy L.G."/>
            <person name="Martin F."/>
            <person name="Kauserud H."/>
        </authorList>
    </citation>
    <scope>NUCLEOTIDE SEQUENCE</scope>
    <source>
        <strain evidence="2">CBHHK067</strain>
    </source>
</reference>
<keyword evidence="3" id="KW-1185">Reference proteome</keyword>
<gene>
    <name evidence="2" type="ORF">B0H17DRAFT_1195438</name>
</gene>
<evidence type="ECO:0000313" key="3">
    <source>
        <dbReference type="Proteomes" id="UP001221757"/>
    </source>
</evidence>
<keyword evidence="1" id="KW-0472">Membrane</keyword>
<evidence type="ECO:0000313" key="2">
    <source>
        <dbReference type="EMBL" id="KAJ7701152.1"/>
    </source>
</evidence>
<evidence type="ECO:0000256" key="1">
    <source>
        <dbReference type="SAM" id="Phobius"/>
    </source>
</evidence>
<dbReference type="AlphaFoldDB" id="A0AAD7DYU0"/>
<feature type="transmembrane region" description="Helical" evidence="1">
    <location>
        <begin position="25"/>
        <end position="43"/>
    </location>
</feature>
<protein>
    <submittedName>
        <fullName evidence="2">Uncharacterized protein</fullName>
    </submittedName>
</protein>